<feature type="transmembrane region" description="Helical" evidence="2">
    <location>
        <begin position="113"/>
        <end position="136"/>
    </location>
</feature>
<name>A0A4R6S519_9MICO</name>
<dbReference type="OrthoDB" id="3742900at2"/>
<feature type="transmembrane region" description="Helical" evidence="2">
    <location>
        <begin position="142"/>
        <end position="165"/>
    </location>
</feature>
<gene>
    <name evidence="3" type="ORF">EDF62_0789</name>
</gene>
<feature type="transmembrane region" description="Helical" evidence="2">
    <location>
        <begin position="207"/>
        <end position="228"/>
    </location>
</feature>
<evidence type="ECO:0000313" key="4">
    <source>
        <dbReference type="Proteomes" id="UP000295601"/>
    </source>
</evidence>
<keyword evidence="2" id="KW-0812">Transmembrane</keyword>
<feature type="transmembrane region" description="Helical" evidence="2">
    <location>
        <begin position="6"/>
        <end position="34"/>
    </location>
</feature>
<keyword evidence="2" id="KW-1133">Transmembrane helix</keyword>
<feature type="transmembrane region" description="Helical" evidence="2">
    <location>
        <begin position="79"/>
        <end position="101"/>
    </location>
</feature>
<dbReference type="InterPro" id="IPR045931">
    <property type="entry name" value="DUF6350"/>
</dbReference>
<comment type="caution">
    <text evidence="3">The sequence shown here is derived from an EMBL/GenBank/DDBJ whole genome shotgun (WGS) entry which is preliminary data.</text>
</comment>
<feature type="region of interest" description="Disordered" evidence="1">
    <location>
        <begin position="566"/>
        <end position="624"/>
    </location>
</feature>
<organism evidence="3 4">
    <name type="scientific">Leucobacter luti</name>
    <dbReference type="NCBI Taxonomy" id="340320"/>
    <lineage>
        <taxon>Bacteria</taxon>
        <taxon>Bacillati</taxon>
        <taxon>Actinomycetota</taxon>
        <taxon>Actinomycetes</taxon>
        <taxon>Micrococcales</taxon>
        <taxon>Microbacteriaceae</taxon>
        <taxon>Leucobacter</taxon>
    </lineage>
</organism>
<evidence type="ECO:0000313" key="3">
    <source>
        <dbReference type="EMBL" id="TDP94374.1"/>
    </source>
</evidence>
<dbReference type="EMBL" id="SNYA01000002">
    <property type="protein sequence ID" value="TDP94374.1"/>
    <property type="molecule type" value="Genomic_DNA"/>
</dbReference>
<feature type="transmembrane region" description="Helical" evidence="2">
    <location>
        <begin position="306"/>
        <end position="329"/>
    </location>
</feature>
<dbReference type="Proteomes" id="UP000295601">
    <property type="component" value="Unassembled WGS sequence"/>
</dbReference>
<evidence type="ECO:0000256" key="2">
    <source>
        <dbReference type="SAM" id="Phobius"/>
    </source>
</evidence>
<protein>
    <submittedName>
        <fullName evidence="3">Uncharacterized protein</fullName>
    </submittedName>
</protein>
<feature type="transmembrane region" description="Helical" evidence="2">
    <location>
        <begin position="381"/>
        <end position="402"/>
    </location>
</feature>
<feature type="transmembrane region" description="Helical" evidence="2">
    <location>
        <begin position="341"/>
        <end position="369"/>
    </location>
</feature>
<dbReference type="Pfam" id="PF19877">
    <property type="entry name" value="DUF6350"/>
    <property type="match status" value="1"/>
</dbReference>
<dbReference type="AlphaFoldDB" id="A0A4R6S519"/>
<accession>A0A4R6S519</accession>
<dbReference type="RefSeq" id="WP_133615976.1">
    <property type="nucleotide sequence ID" value="NZ_SNYA01000002.1"/>
</dbReference>
<feature type="transmembrane region" description="Helical" evidence="2">
    <location>
        <begin position="46"/>
        <end position="67"/>
    </location>
</feature>
<keyword evidence="4" id="KW-1185">Reference proteome</keyword>
<evidence type="ECO:0000256" key="1">
    <source>
        <dbReference type="SAM" id="MobiDB-lite"/>
    </source>
</evidence>
<feature type="compositionally biased region" description="Acidic residues" evidence="1">
    <location>
        <begin position="566"/>
        <end position="588"/>
    </location>
</feature>
<reference evidence="3 4" key="1">
    <citation type="submission" date="2019-03" db="EMBL/GenBank/DDBJ databases">
        <title>Genomic analyses of the natural microbiome of Caenorhabditis elegans.</title>
        <authorList>
            <person name="Samuel B."/>
        </authorList>
    </citation>
    <scope>NUCLEOTIDE SEQUENCE [LARGE SCALE GENOMIC DNA]</scope>
    <source>
        <strain evidence="3 4">JUb18</strain>
    </source>
</reference>
<feature type="transmembrane region" description="Helical" evidence="2">
    <location>
        <begin position="249"/>
        <end position="270"/>
    </location>
</feature>
<proteinExistence type="predicted"/>
<keyword evidence="2" id="KW-0472">Membrane</keyword>
<sequence>MRSLVTAVIAAIEAVAVAAVGFASIVVPALLLWAVTFTLAAEPSTVFSGVAATWSLAHFAPLTLALTPEDALSFGLAPTAVSFGLTLAPLGITLITASLALRSGWRLGTRGGVGGAGLLGGAAGFGVSAAVIAGFAQPFLAWPVTGVIAVAVLVYAVPATCGFLLRAAREEHPWWRAMVRQIQRGVEALGLSGAAALPARAAETLRLGGAAIAGLLLLAGIAVAVALLTGYGQVIALTQHLQLDPLGSLLLFLAQLALLPVAVLWGMSWLTGAGFSVGAGTAVTPFETLLGPVPALPIFGAIPQGWGAAGAIVPAIVVLTGIALVILLGRNSELRRVSWPVALAIPALAAVIAGLVVTGLAALSTGAIGPDRLAVTGPEPWLVGGLVMAELGAGLLLGTVALRIDASRVRAVLPDGLPESLRSFGAAGGAGAAAASSATETAAAAPSSSSADDHETVPLADVLIPFEEEWGRPDEITASEIAAAELAAAESAPAELAEVQTGTHDVESAEFGTTALDTAEFTAEALDPDATQPFEFPGPAEPAPRSTQLFDQHEAELVEGALAEAEYAETEQLDSDTLDDSEEVDEASATEALRAYSWDDSVDPDPDPEPKAERPGWRLPRPWR</sequence>